<gene>
    <name evidence="1" type="ORF">ACPOL_2712</name>
</gene>
<organism evidence="1 2">
    <name type="scientific">Acidisarcina polymorpha</name>
    <dbReference type="NCBI Taxonomy" id="2211140"/>
    <lineage>
        <taxon>Bacteria</taxon>
        <taxon>Pseudomonadati</taxon>
        <taxon>Acidobacteriota</taxon>
        <taxon>Terriglobia</taxon>
        <taxon>Terriglobales</taxon>
        <taxon>Acidobacteriaceae</taxon>
        <taxon>Acidisarcina</taxon>
    </lineage>
</organism>
<dbReference type="AlphaFoldDB" id="A0A2Z5G054"/>
<proteinExistence type="predicted"/>
<evidence type="ECO:0000313" key="1">
    <source>
        <dbReference type="EMBL" id="AXC12025.1"/>
    </source>
</evidence>
<evidence type="ECO:0000313" key="2">
    <source>
        <dbReference type="Proteomes" id="UP000253606"/>
    </source>
</evidence>
<dbReference type="Proteomes" id="UP000253606">
    <property type="component" value="Chromosome"/>
</dbReference>
<accession>A0A2Z5G054</accession>
<protein>
    <submittedName>
        <fullName evidence="1">Uncharacterized protein</fullName>
    </submittedName>
</protein>
<sequence length="46" mass="5130">MVARRKQEIMIDAGADSLFEARVFEDLVFAAKALVEVTCPVFLNQS</sequence>
<keyword evidence="2" id="KW-1185">Reference proteome</keyword>
<dbReference type="KEGG" id="abas:ACPOL_2712"/>
<reference evidence="1 2" key="1">
    <citation type="journal article" date="2018" name="Front. Microbiol.">
        <title>Hydrolytic Capabilities as a Key to Environmental Success: Chitinolytic and Cellulolytic Acidobacteria From Acidic Sub-arctic Soils and Boreal Peatlands.</title>
        <authorList>
            <person name="Belova S.E."/>
            <person name="Ravin N.V."/>
            <person name="Pankratov T.A."/>
            <person name="Rakitin A.L."/>
            <person name="Ivanova A.A."/>
            <person name="Beletsky A.V."/>
            <person name="Mardanov A.V."/>
            <person name="Sinninghe Damste J.S."/>
            <person name="Dedysh S.N."/>
        </authorList>
    </citation>
    <scope>NUCLEOTIDE SEQUENCE [LARGE SCALE GENOMIC DNA]</scope>
    <source>
        <strain evidence="1 2">SBC82</strain>
    </source>
</reference>
<dbReference type="EMBL" id="CP030840">
    <property type="protein sequence ID" value="AXC12025.1"/>
    <property type="molecule type" value="Genomic_DNA"/>
</dbReference>
<name>A0A2Z5G054_9BACT</name>